<proteinExistence type="predicted"/>
<gene>
    <name evidence="2" type="ORF">GS18_0214345</name>
</gene>
<protein>
    <recommendedName>
        <fullName evidence="4">DUF5673 domain-containing protein</fullName>
    </recommendedName>
</protein>
<dbReference type="AlphaFoldDB" id="A0A084GQW9"/>
<keyword evidence="1" id="KW-1133">Transmembrane helix</keyword>
<keyword evidence="1" id="KW-0472">Membrane</keyword>
<organism evidence="2 3">
    <name type="scientific">Metabacillus indicus</name>
    <name type="common">Bacillus indicus</name>
    <dbReference type="NCBI Taxonomy" id="246786"/>
    <lineage>
        <taxon>Bacteria</taxon>
        <taxon>Bacillati</taxon>
        <taxon>Bacillota</taxon>
        <taxon>Bacilli</taxon>
        <taxon>Bacillales</taxon>
        <taxon>Bacillaceae</taxon>
        <taxon>Metabacillus</taxon>
    </lineage>
</organism>
<keyword evidence="3" id="KW-1185">Reference proteome</keyword>
<dbReference type="STRING" id="246786.GS18_0214345"/>
<sequence>MTHSEPRYIWIAIALLLAVSSFFVILIVPQTVHNVLFHTPNTAIIQTPRLVLYMYGISIAVLALACFLMYLNQKKLWKAALPIAVLGLIGLGLGTDHYKVVTYDEIIYSDAWTFAETSYKWSDVKEIITEDSEDQAVNWQVKLFFKDGNELVFLRDKRFNSDHSNFYAAAKMHGVPYKGINDK</sequence>
<dbReference type="Proteomes" id="UP000028549">
    <property type="component" value="Unassembled WGS sequence"/>
</dbReference>
<keyword evidence="1" id="KW-0812">Transmembrane</keyword>
<evidence type="ECO:0000313" key="2">
    <source>
        <dbReference type="EMBL" id="KEZ49731.1"/>
    </source>
</evidence>
<accession>A0A084GQW9</accession>
<reference evidence="2 3" key="1">
    <citation type="journal article" date="2005" name="Int. J. Syst. Evol. Microbiol.">
        <title>Bacillus cibi sp. nov., isolated from jeotgal, a traditional Korean fermented seafood.</title>
        <authorList>
            <person name="Yoon J.H."/>
            <person name="Lee C.H."/>
            <person name="Oh T.K."/>
        </authorList>
    </citation>
    <scope>NUCLEOTIDE SEQUENCE [LARGE SCALE GENOMIC DNA]</scope>
    <source>
        <strain evidence="2 3">DSM 16189</strain>
    </source>
</reference>
<feature type="transmembrane region" description="Helical" evidence="1">
    <location>
        <begin position="50"/>
        <end position="71"/>
    </location>
</feature>
<evidence type="ECO:0008006" key="4">
    <source>
        <dbReference type="Google" id="ProtNLM"/>
    </source>
</evidence>
<evidence type="ECO:0000256" key="1">
    <source>
        <dbReference type="SAM" id="Phobius"/>
    </source>
</evidence>
<evidence type="ECO:0000313" key="3">
    <source>
        <dbReference type="Proteomes" id="UP000028549"/>
    </source>
</evidence>
<feature type="transmembrane region" description="Helical" evidence="1">
    <location>
        <begin position="7"/>
        <end position="30"/>
    </location>
</feature>
<dbReference type="EMBL" id="JNVC02000008">
    <property type="protein sequence ID" value="KEZ49731.1"/>
    <property type="molecule type" value="Genomic_DNA"/>
</dbReference>
<name>A0A084GQW9_METID</name>
<dbReference type="RefSeq" id="WP_029278842.1">
    <property type="nucleotide sequence ID" value="NZ_CP176757.1"/>
</dbReference>
<dbReference type="OrthoDB" id="2851476at2"/>
<comment type="caution">
    <text evidence="2">The sequence shown here is derived from an EMBL/GenBank/DDBJ whole genome shotgun (WGS) entry which is preliminary data.</text>
</comment>